<feature type="signal peptide" evidence="5">
    <location>
        <begin position="1"/>
        <end position="30"/>
    </location>
</feature>
<evidence type="ECO:0000313" key="8">
    <source>
        <dbReference type="EMBL" id="GGV29674.1"/>
    </source>
</evidence>
<dbReference type="Gene3D" id="2.60.120.560">
    <property type="entry name" value="Exo-inulinase, domain 1"/>
    <property type="match status" value="1"/>
</dbReference>
<evidence type="ECO:0000256" key="4">
    <source>
        <dbReference type="RuleBase" id="RU362110"/>
    </source>
</evidence>
<evidence type="ECO:0000313" key="9">
    <source>
        <dbReference type="Proteomes" id="UP000618795"/>
    </source>
</evidence>
<dbReference type="InterPro" id="IPR006311">
    <property type="entry name" value="TAT_signal"/>
</dbReference>
<dbReference type="AlphaFoldDB" id="A0A918MFL1"/>
<reference evidence="8" key="2">
    <citation type="submission" date="2020-09" db="EMBL/GenBank/DDBJ databases">
        <authorList>
            <person name="Sun Q."/>
            <person name="Ohkuma M."/>
        </authorList>
    </citation>
    <scope>NUCLEOTIDE SEQUENCE</scope>
    <source>
        <strain evidence="8">JCM 4369</strain>
    </source>
</reference>
<dbReference type="Gene3D" id="2.115.10.20">
    <property type="entry name" value="Glycosyl hydrolase domain, family 43"/>
    <property type="match status" value="1"/>
</dbReference>
<name>A0A918MFL1_9ACTN</name>
<dbReference type="InterPro" id="IPR001362">
    <property type="entry name" value="Glyco_hydro_32"/>
</dbReference>
<proteinExistence type="inferred from homology"/>
<dbReference type="InterPro" id="IPR013320">
    <property type="entry name" value="ConA-like_dom_sf"/>
</dbReference>
<dbReference type="PANTHER" id="PTHR42800:SF1">
    <property type="entry name" value="EXOINULINASE INUD (AFU_ORTHOLOGUE AFUA_5G00480)"/>
    <property type="match status" value="1"/>
</dbReference>
<keyword evidence="3 4" id="KW-0326">Glycosidase</keyword>
<dbReference type="PROSITE" id="PS51318">
    <property type="entry name" value="TAT"/>
    <property type="match status" value="1"/>
</dbReference>
<dbReference type="Pfam" id="PF08244">
    <property type="entry name" value="Glyco_hydro_32C"/>
    <property type="match status" value="1"/>
</dbReference>
<evidence type="ECO:0000259" key="7">
    <source>
        <dbReference type="Pfam" id="PF08244"/>
    </source>
</evidence>
<dbReference type="InterPro" id="IPR013189">
    <property type="entry name" value="Glyco_hydro_32_C"/>
</dbReference>
<keyword evidence="9" id="KW-1185">Reference proteome</keyword>
<dbReference type="Pfam" id="PF00251">
    <property type="entry name" value="Glyco_hydro_32N"/>
    <property type="match status" value="1"/>
</dbReference>
<dbReference type="GO" id="GO:0005987">
    <property type="term" value="P:sucrose catabolic process"/>
    <property type="evidence" value="ECO:0007669"/>
    <property type="project" value="TreeGrafter"/>
</dbReference>
<evidence type="ECO:0000256" key="5">
    <source>
        <dbReference type="SAM" id="SignalP"/>
    </source>
</evidence>
<protein>
    <submittedName>
        <fullName evidence="8">Levanbiose-producing levanase</fullName>
    </submittedName>
</protein>
<comment type="caution">
    <text evidence="8">The sequence shown here is derived from an EMBL/GenBank/DDBJ whole genome shotgun (WGS) entry which is preliminary data.</text>
</comment>
<comment type="similarity">
    <text evidence="1 4">Belongs to the glycosyl hydrolase 32 family.</text>
</comment>
<dbReference type="PANTHER" id="PTHR42800">
    <property type="entry name" value="EXOINULINASE INUD (AFU_ORTHOLOGUE AFUA_5G00480)"/>
    <property type="match status" value="1"/>
</dbReference>
<dbReference type="InterPro" id="IPR013148">
    <property type="entry name" value="Glyco_hydro_32_N"/>
</dbReference>
<dbReference type="SMART" id="SM00640">
    <property type="entry name" value="Glyco_32"/>
    <property type="match status" value="1"/>
</dbReference>
<dbReference type="SUPFAM" id="SSF49899">
    <property type="entry name" value="Concanavalin A-like lectins/glucanases"/>
    <property type="match status" value="1"/>
</dbReference>
<gene>
    <name evidence="8" type="primary">levB</name>
    <name evidence="8" type="ORF">GCM10010260_82730</name>
</gene>
<dbReference type="SUPFAM" id="SSF75005">
    <property type="entry name" value="Arabinanase/levansucrase/invertase"/>
    <property type="match status" value="1"/>
</dbReference>
<sequence>MMRGPTRRALFATTAAGVGAALLPTSSAEAKPSPRPRAARACVSYRAGYHFTVPDQWKNDPQRPLWIDGEYHYYYLCNADYLDGGEVGTAWRLATSTDLVSFTDRGIAVPKDTTVNGDVWSGSAVVDTGNTAGFGAGSVIAVVTMSPGGGTDHQEQFLYYSTDGGRTFTDHGTDPVLASPGTGADFRDPKVIRDDDRDRWAMALAERDRIGFYHSADLKSWTYAGGFAKDGIGVLECPDLFRITADDGTRKWVLGASADGTGSGQPPTYAYWTGSFDGSSFTADSADPQWLDHGWDWYAAVTFEKRQADGSPDPRTRYALGWLNNWAYAHTTPTIDADGFNGTDSIVREITLRKSATSGYHLASRPLTALDSYVSRTVDLGDLTVDGTRLLDYTGVSYELTTDITWSQLTGAGVQLRRSPDGGRHIDAGVWGDYAFLNRRGTVNPDTSGDRQESRSPFDPSAGGVRLRILVDRTCVEMFVDDGRYVHSSEVFPYLVDDRLALFAAGGTAVFRNTVVREFAV</sequence>
<feature type="chain" id="PRO_5038012512" evidence="5">
    <location>
        <begin position="31"/>
        <end position="521"/>
    </location>
</feature>
<evidence type="ECO:0000256" key="3">
    <source>
        <dbReference type="ARBA" id="ARBA00023295"/>
    </source>
</evidence>
<keyword evidence="2 4" id="KW-0378">Hydrolase</keyword>
<feature type="domain" description="Glycosyl hydrolase family 32 N-terminal" evidence="6">
    <location>
        <begin position="50"/>
        <end position="364"/>
    </location>
</feature>
<reference evidence="8" key="1">
    <citation type="journal article" date="2014" name="Int. J. Syst. Evol. Microbiol.">
        <title>Complete genome sequence of Corynebacterium casei LMG S-19264T (=DSM 44701T), isolated from a smear-ripened cheese.</title>
        <authorList>
            <consortium name="US DOE Joint Genome Institute (JGI-PGF)"/>
            <person name="Walter F."/>
            <person name="Albersmeier A."/>
            <person name="Kalinowski J."/>
            <person name="Ruckert C."/>
        </authorList>
    </citation>
    <scope>NUCLEOTIDE SEQUENCE</scope>
    <source>
        <strain evidence="8">JCM 4369</strain>
    </source>
</reference>
<evidence type="ECO:0000256" key="1">
    <source>
        <dbReference type="ARBA" id="ARBA00009902"/>
    </source>
</evidence>
<dbReference type="CDD" id="cd18622">
    <property type="entry name" value="GH32_Inu-like"/>
    <property type="match status" value="1"/>
</dbReference>
<dbReference type="InterPro" id="IPR023296">
    <property type="entry name" value="Glyco_hydro_beta-prop_sf"/>
</dbReference>
<accession>A0A918MFL1</accession>
<keyword evidence="5" id="KW-0732">Signal</keyword>
<dbReference type="GO" id="GO:0004575">
    <property type="term" value="F:sucrose alpha-glucosidase activity"/>
    <property type="evidence" value="ECO:0007669"/>
    <property type="project" value="TreeGrafter"/>
</dbReference>
<evidence type="ECO:0000259" key="6">
    <source>
        <dbReference type="Pfam" id="PF00251"/>
    </source>
</evidence>
<organism evidence="8 9">
    <name type="scientific">Streptomyces filipinensis</name>
    <dbReference type="NCBI Taxonomy" id="66887"/>
    <lineage>
        <taxon>Bacteria</taxon>
        <taxon>Bacillati</taxon>
        <taxon>Actinomycetota</taxon>
        <taxon>Actinomycetes</taxon>
        <taxon>Kitasatosporales</taxon>
        <taxon>Streptomycetaceae</taxon>
        <taxon>Streptomyces</taxon>
    </lineage>
</organism>
<dbReference type="Proteomes" id="UP000618795">
    <property type="component" value="Unassembled WGS sequence"/>
</dbReference>
<dbReference type="GO" id="GO:0005737">
    <property type="term" value="C:cytoplasm"/>
    <property type="evidence" value="ECO:0007669"/>
    <property type="project" value="TreeGrafter"/>
</dbReference>
<dbReference type="EMBL" id="BMTD01000037">
    <property type="protein sequence ID" value="GGV29674.1"/>
    <property type="molecule type" value="Genomic_DNA"/>
</dbReference>
<feature type="domain" description="Glycosyl hydrolase family 32 C-terminal" evidence="7">
    <location>
        <begin position="387"/>
        <end position="516"/>
    </location>
</feature>
<evidence type="ECO:0000256" key="2">
    <source>
        <dbReference type="ARBA" id="ARBA00022801"/>
    </source>
</evidence>